<gene>
    <name evidence="2" type="ORF">SAMN05660874_01852</name>
</gene>
<evidence type="ECO:0000313" key="3">
    <source>
        <dbReference type="Proteomes" id="UP000198852"/>
    </source>
</evidence>
<evidence type="ECO:0000313" key="2">
    <source>
        <dbReference type="EMBL" id="SFS55770.1"/>
    </source>
</evidence>
<dbReference type="InterPro" id="IPR012654">
    <property type="entry name" value="CHP02391"/>
</dbReference>
<dbReference type="SUPFAM" id="SSF55874">
    <property type="entry name" value="ATPase domain of HSP90 chaperone/DNA topoisomerase II/histidine kinase"/>
    <property type="match status" value="1"/>
</dbReference>
<dbReference type="OrthoDB" id="8765545at2"/>
<dbReference type="Pfam" id="PF13589">
    <property type="entry name" value="HATPase_c_3"/>
    <property type="match status" value="1"/>
</dbReference>
<proteinExistence type="predicted"/>
<dbReference type="Proteomes" id="UP000198852">
    <property type="component" value="Unassembled WGS sequence"/>
</dbReference>
<keyword evidence="3" id="KW-1185">Reference proteome</keyword>
<evidence type="ECO:0000259" key="1">
    <source>
        <dbReference type="Pfam" id="PF09509"/>
    </source>
</evidence>
<accession>A0A1I6QTQ6</accession>
<organism evidence="2 3">
    <name type="scientific">Saccharopolyspora flava</name>
    <dbReference type="NCBI Taxonomy" id="95161"/>
    <lineage>
        <taxon>Bacteria</taxon>
        <taxon>Bacillati</taxon>
        <taxon>Actinomycetota</taxon>
        <taxon>Actinomycetes</taxon>
        <taxon>Pseudonocardiales</taxon>
        <taxon>Pseudonocardiaceae</taxon>
        <taxon>Saccharopolyspora</taxon>
    </lineage>
</organism>
<protein>
    <submittedName>
        <fullName evidence="2">TIGR02391 family protein</fullName>
    </submittedName>
</protein>
<dbReference type="AlphaFoldDB" id="A0A1I6QTQ6"/>
<dbReference type="Gene3D" id="3.30.565.10">
    <property type="entry name" value="Histidine kinase-like ATPase, C-terminal domain"/>
    <property type="match status" value="1"/>
</dbReference>
<dbReference type="EMBL" id="FOZX01000002">
    <property type="protein sequence ID" value="SFS55770.1"/>
    <property type="molecule type" value="Genomic_DNA"/>
</dbReference>
<dbReference type="STRING" id="95161.SAMN05660874_01852"/>
<name>A0A1I6QTQ6_9PSEU</name>
<feature type="domain" description="Conserved hypothetical protein CHP02391" evidence="1">
    <location>
        <begin position="415"/>
        <end position="546"/>
    </location>
</feature>
<dbReference type="InterPro" id="IPR036890">
    <property type="entry name" value="HATPase_C_sf"/>
</dbReference>
<dbReference type="RefSeq" id="WP_093415327.1">
    <property type="nucleotide sequence ID" value="NZ_FOZX01000002.1"/>
</dbReference>
<reference evidence="3" key="1">
    <citation type="submission" date="2016-10" db="EMBL/GenBank/DDBJ databases">
        <authorList>
            <person name="Varghese N."/>
            <person name="Submissions S."/>
        </authorList>
    </citation>
    <scope>NUCLEOTIDE SEQUENCE [LARGE SCALE GENOMIC DNA]</scope>
    <source>
        <strain evidence="3">DSM 44771</strain>
    </source>
</reference>
<dbReference type="Pfam" id="PF09509">
    <property type="entry name" value="Hypoth_Ymh"/>
    <property type="match status" value="1"/>
</dbReference>
<sequence length="557" mass="62454">MPERDEKKDLQLRFDPLTVSHLGSNMYSRMPNAVAELVANAYDADATRIAVRVNGTGHQQCIVVEDDGHGMSRDDVREKYLRIGRNRRDTELTGWSESGKRRVSGKKGLGKLALFGIGHHIEVVTTRAGSGDSLVVTMDWDDLIGTKDGDYRPGSTTESVDKSRHGTKVTISRLTRTTDIAPRSLAESLSRLFQYNDSEVSLVVIDRNGGEIPVTRDLRLESIESEIKWNIPGGLKKTAEPLLAWEVKGVIIAAKKPLATQMRGITVYTNGRLANEPEFFGAADSSYAYAYMTGYVEVDLLDTIEPDVVATDRRAVNWEHPKAAQIRQELKRMVEEIARDRKNWREDQNKKEVAETTGVDTDEWVGSISTPEKEPLNDMLNVLHSEDADMSRESRMQMLSGLQRLAPPYADFVWRHLHPRIQEVSEAAFKAGHYHMALGEGIKGYIQDLRTKADDHDDPEGKVINQFLGTGSGKRLRFAHGYTRGSLKISNSSATSLDDGNRALVQAIWQMFRNPIAHEPAATLEKLEVISPRDCLDALSLLSFLRFRLDMVEWVEP</sequence>